<dbReference type="EMBL" id="UOFC01000245">
    <property type="protein sequence ID" value="VAW48926.1"/>
    <property type="molecule type" value="Genomic_DNA"/>
</dbReference>
<sequence length="797" mass="87861">MNAETNIEKTASFLWLKRLAVVVVIFLVFLTLLPEMLRLAANHWLNEQREVHSFVIDDIDLNLFSGEVGLKGIDLSGNATDHAQLESLYINLSMIALLQQRIEIEQFDLTGVSLAVAQNEAQDIFIAGIPLLASSSEKSSENSQESAWGIGIQSLNLANFNLQFSSPLLTTHIELQKINLGAVSTWQPEQTADISLALKIQEAPLTIKGAIKPFANHVQLKIELDQFPLSLLKAVAAEQAIEDLSGFLSLKLDVNARVDGPIWLKSELLIEALKLRQDKHAFALDQIDWQGDLNYQTPVSETDLGLRIQGGLNLAEFNLIDESAGVALVNVEHLSLQSFELAQDQFASIKQVDLNKLIFFTKEKESLATLEAIEIHQLDYDGQQTLKIDKIDISTLLAKLSIDAEGKLPVIETMSSGQTDEPPAPAPAAIVAESEASPAWRIQLKQINLGAESRIQFYDQSVSPPYKADITPLVISIRDIDTAASKQDVVIALSTEINQLTNLSLEAKVQPFGEQINLTAEGELQNLDLPPLSPYAMKAMGYYLKQGQANALFSATVEEDQLDSTIKLKLNKFKIEAGDPDKVKSMNENLSMPLDLALDILRDKKNNIELELKIDGNISDPQFDASQVINKAMGNATKFAAIYILKKSLEPWGTVFSVVSFLGKKITTPHFEAVEFSAGSSELNEEYKQYMLKMAALLNERPELELQICASASEQDRLALTPLVESQATPEPPQAETEAPPVSSGVSNQILLELAIKRMGLVRQTLMEQGVDKARLFNCQPTMDDVEKAKPAVELYL</sequence>
<evidence type="ECO:0000313" key="3">
    <source>
        <dbReference type="EMBL" id="VAW48926.1"/>
    </source>
</evidence>
<dbReference type="Gene3D" id="3.30.1330.60">
    <property type="entry name" value="OmpA-like domain"/>
    <property type="match status" value="1"/>
</dbReference>
<feature type="transmembrane region" description="Helical" evidence="2">
    <location>
        <begin position="12"/>
        <end position="33"/>
    </location>
</feature>
<proteinExistence type="predicted"/>
<keyword evidence="2" id="KW-0812">Transmembrane</keyword>
<feature type="coiled-coil region" evidence="1">
    <location>
        <begin position="680"/>
        <end position="707"/>
    </location>
</feature>
<keyword evidence="2" id="KW-0472">Membrane</keyword>
<name>A0A3B0WX42_9ZZZZ</name>
<organism evidence="3">
    <name type="scientific">hydrothermal vent metagenome</name>
    <dbReference type="NCBI Taxonomy" id="652676"/>
    <lineage>
        <taxon>unclassified sequences</taxon>
        <taxon>metagenomes</taxon>
        <taxon>ecological metagenomes</taxon>
    </lineage>
</organism>
<evidence type="ECO:0000256" key="1">
    <source>
        <dbReference type="SAM" id="Coils"/>
    </source>
</evidence>
<gene>
    <name evidence="3" type="ORF">MNBD_GAMMA03-1556</name>
</gene>
<accession>A0A3B0WX42</accession>
<keyword evidence="2" id="KW-1133">Transmembrane helix</keyword>
<dbReference type="AlphaFoldDB" id="A0A3B0WX42"/>
<keyword evidence="1" id="KW-0175">Coiled coil</keyword>
<protein>
    <recommendedName>
        <fullName evidence="4">DUF748 domain-containing protein</fullName>
    </recommendedName>
</protein>
<dbReference type="GO" id="GO:0090313">
    <property type="term" value="P:regulation of protein targeting to membrane"/>
    <property type="evidence" value="ECO:0007669"/>
    <property type="project" value="TreeGrafter"/>
</dbReference>
<dbReference type="Pfam" id="PF05359">
    <property type="entry name" value="DUF748"/>
    <property type="match status" value="2"/>
</dbReference>
<dbReference type="PANTHER" id="PTHR30441">
    <property type="entry name" value="DUF748 DOMAIN-CONTAINING PROTEIN"/>
    <property type="match status" value="1"/>
</dbReference>
<dbReference type="PANTHER" id="PTHR30441:SF8">
    <property type="entry name" value="DUF748 DOMAIN-CONTAINING PROTEIN"/>
    <property type="match status" value="1"/>
</dbReference>
<dbReference type="InterPro" id="IPR036737">
    <property type="entry name" value="OmpA-like_sf"/>
</dbReference>
<dbReference type="InterPro" id="IPR052894">
    <property type="entry name" value="AsmA-related"/>
</dbReference>
<dbReference type="InterPro" id="IPR008023">
    <property type="entry name" value="DUF748"/>
</dbReference>
<reference evidence="3" key="1">
    <citation type="submission" date="2018-06" db="EMBL/GenBank/DDBJ databases">
        <authorList>
            <person name="Zhirakovskaya E."/>
        </authorList>
    </citation>
    <scope>NUCLEOTIDE SEQUENCE</scope>
</reference>
<evidence type="ECO:0000256" key="2">
    <source>
        <dbReference type="SAM" id="Phobius"/>
    </source>
</evidence>
<dbReference type="GO" id="GO:0005886">
    <property type="term" value="C:plasma membrane"/>
    <property type="evidence" value="ECO:0007669"/>
    <property type="project" value="TreeGrafter"/>
</dbReference>
<evidence type="ECO:0008006" key="4">
    <source>
        <dbReference type="Google" id="ProtNLM"/>
    </source>
</evidence>